<protein>
    <recommendedName>
        <fullName evidence="2">Signal transduction histidine kinase internal region domain-containing protein</fullName>
    </recommendedName>
</protein>
<keyword evidence="1" id="KW-0812">Transmembrane</keyword>
<feature type="transmembrane region" description="Helical" evidence="1">
    <location>
        <begin position="89"/>
        <end position="111"/>
    </location>
</feature>
<dbReference type="PANTHER" id="PTHR34220">
    <property type="entry name" value="SENSOR HISTIDINE KINASE YPDA"/>
    <property type="match status" value="1"/>
</dbReference>
<gene>
    <name evidence="3" type="ORF">C3K47_01435</name>
</gene>
<keyword evidence="1" id="KW-1133">Transmembrane helix</keyword>
<evidence type="ECO:0000259" key="2">
    <source>
        <dbReference type="Pfam" id="PF06580"/>
    </source>
</evidence>
<feature type="transmembrane region" description="Helical" evidence="1">
    <location>
        <begin position="45"/>
        <end position="68"/>
    </location>
</feature>
<feature type="transmembrane region" description="Helical" evidence="1">
    <location>
        <begin position="21"/>
        <end position="39"/>
    </location>
</feature>
<dbReference type="GO" id="GO:0016020">
    <property type="term" value="C:membrane"/>
    <property type="evidence" value="ECO:0007669"/>
    <property type="project" value="InterPro"/>
</dbReference>
<reference evidence="3 4" key="1">
    <citation type="submission" date="2018-01" db="EMBL/GenBank/DDBJ databases">
        <authorList>
            <person name="Gaut B.S."/>
            <person name="Morton B.R."/>
            <person name="Clegg M.T."/>
            <person name="Duvall M.R."/>
        </authorList>
    </citation>
    <scope>NUCLEOTIDE SEQUENCE [LARGE SCALE GENOMIC DNA]</scope>
    <source>
        <strain evidence="3 4">HR-AV</strain>
    </source>
</reference>
<dbReference type="AlphaFoldDB" id="A0A2S5A9I7"/>
<feature type="transmembrane region" description="Helical" evidence="1">
    <location>
        <begin position="123"/>
        <end position="141"/>
    </location>
</feature>
<keyword evidence="4" id="KW-1185">Reference proteome</keyword>
<dbReference type="Gene3D" id="3.30.565.10">
    <property type="entry name" value="Histidine kinase-like ATPase, C-terminal domain"/>
    <property type="match status" value="1"/>
</dbReference>
<dbReference type="OrthoDB" id="9792992at2"/>
<dbReference type="SUPFAM" id="SSF55874">
    <property type="entry name" value="ATPase domain of HSP90 chaperone/DNA topoisomerase II/histidine kinase"/>
    <property type="match status" value="1"/>
</dbReference>
<dbReference type="RefSeq" id="WP_103787289.1">
    <property type="nucleotide sequence ID" value="NZ_PQVF01000001.1"/>
</dbReference>
<name>A0A2S5A9I7_9SPHI</name>
<dbReference type="InterPro" id="IPR036890">
    <property type="entry name" value="HATPase_C_sf"/>
</dbReference>
<dbReference type="Pfam" id="PF06580">
    <property type="entry name" value="His_kinase"/>
    <property type="match status" value="1"/>
</dbReference>
<keyword evidence="1" id="KW-0472">Membrane</keyword>
<sequence>MIQKDMNNDKECTTWLEYNLKYSKIGIYVAFGICGLNYFRDFELSWQTIFATFLFSITISLTITNIIHLSHRLFNRNHERTIKQVIVDFALMGLGIIIATEICFGVLYLGFDKWFTLQEQLPSLAFNLFAGFIIGGFRQIIDLQKENYEFKLKESEYQVTKLHELKTRAELEALQSKINPHFLYNSLNSIASLIHQDANKAEEMVLKLSKLFRYAINTNDESYTTLAYELDIVKTYLDIESIRLGDRLQTNFVIDETLRHEKIPRFLLQPLVENSIKHGISKITQNGAIEVGATSVNNEGLKIWVADNGPDFPLDWNPGYGLQNTFDKLKLLYNDNYELNIIMAPQKRIQIIIPKFVFKT</sequence>
<dbReference type="InterPro" id="IPR050640">
    <property type="entry name" value="Bact_2-comp_sensor_kinase"/>
</dbReference>
<dbReference type="PANTHER" id="PTHR34220:SF7">
    <property type="entry name" value="SENSOR HISTIDINE KINASE YPDA"/>
    <property type="match status" value="1"/>
</dbReference>
<dbReference type="EMBL" id="PQVF01000001">
    <property type="protein sequence ID" value="POY39186.1"/>
    <property type="molecule type" value="Genomic_DNA"/>
</dbReference>
<dbReference type="Proteomes" id="UP000236893">
    <property type="component" value="Unassembled WGS sequence"/>
</dbReference>
<accession>A0A2S5A9I7</accession>
<dbReference type="InterPro" id="IPR010559">
    <property type="entry name" value="Sig_transdc_His_kin_internal"/>
</dbReference>
<evidence type="ECO:0000313" key="3">
    <source>
        <dbReference type="EMBL" id="POY39186.1"/>
    </source>
</evidence>
<organism evidence="3 4">
    <name type="scientific">Solitalea longa</name>
    <dbReference type="NCBI Taxonomy" id="2079460"/>
    <lineage>
        <taxon>Bacteria</taxon>
        <taxon>Pseudomonadati</taxon>
        <taxon>Bacteroidota</taxon>
        <taxon>Sphingobacteriia</taxon>
        <taxon>Sphingobacteriales</taxon>
        <taxon>Sphingobacteriaceae</taxon>
        <taxon>Solitalea</taxon>
    </lineage>
</organism>
<feature type="domain" description="Signal transduction histidine kinase internal region" evidence="2">
    <location>
        <begin position="169"/>
        <end position="248"/>
    </location>
</feature>
<evidence type="ECO:0000313" key="4">
    <source>
        <dbReference type="Proteomes" id="UP000236893"/>
    </source>
</evidence>
<evidence type="ECO:0000256" key="1">
    <source>
        <dbReference type="SAM" id="Phobius"/>
    </source>
</evidence>
<proteinExistence type="predicted"/>
<comment type="caution">
    <text evidence="3">The sequence shown here is derived from an EMBL/GenBank/DDBJ whole genome shotgun (WGS) entry which is preliminary data.</text>
</comment>
<dbReference type="GO" id="GO:0000155">
    <property type="term" value="F:phosphorelay sensor kinase activity"/>
    <property type="evidence" value="ECO:0007669"/>
    <property type="project" value="InterPro"/>
</dbReference>